<dbReference type="EMBL" id="JAAOMA010000025">
    <property type="protein sequence ID" value="NHR06928.1"/>
    <property type="molecule type" value="Genomic_DNA"/>
</dbReference>
<dbReference type="NCBIfam" id="TIGR03589">
    <property type="entry name" value="PseB"/>
    <property type="match status" value="1"/>
</dbReference>
<evidence type="ECO:0000313" key="4">
    <source>
        <dbReference type="Proteomes" id="UP001515641"/>
    </source>
</evidence>
<dbReference type="InterPro" id="IPR036291">
    <property type="entry name" value="NAD(P)-bd_dom_sf"/>
</dbReference>
<dbReference type="PANTHER" id="PTHR43318:SF2">
    <property type="entry name" value="UDP-N-ACETYLGLUCOSAMINE 4,6-DEHYDRATASE (INVERTING)"/>
    <property type="match status" value="1"/>
</dbReference>
<dbReference type="Proteomes" id="UP001515641">
    <property type="component" value="Unassembled WGS sequence"/>
</dbReference>
<dbReference type="Gene3D" id="3.40.50.720">
    <property type="entry name" value="NAD(P)-binding Rossmann-like Domain"/>
    <property type="match status" value="1"/>
</dbReference>
<dbReference type="InterPro" id="IPR020025">
    <property type="entry name" value="PseB"/>
</dbReference>
<reference evidence="3 4" key="1">
    <citation type="submission" date="2020-03" db="EMBL/GenBank/DDBJ databases">
        <title>Draft genome sequence of environmentally isolated cultures.</title>
        <authorList>
            <person name="Wilson H.S."/>
            <person name="De Leon M.E."/>
        </authorList>
    </citation>
    <scope>NUCLEOTIDE SEQUENCE [LARGE SCALE GENOMIC DNA]</scope>
    <source>
        <strain evidence="3 4">HSC-31F16</strain>
    </source>
</reference>
<dbReference type="InterPro" id="IPR051203">
    <property type="entry name" value="Polysaccharide_Synthase-Rel"/>
</dbReference>
<name>A0ABX0LCD5_9NEIS</name>
<dbReference type="InterPro" id="IPR003869">
    <property type="entry name" value="Polysac_CapD-like"/>
</dbReference>
<accession>A0ABX0LCD5</accession>
<sequence length="332" mass="37233">MLNQKSILITGGTGSFGHTFVPMTLKKYNPKRLVIYSRDEMKQWEMAKLYKDDERVRFFIGDVRDKDRLARALTGIDCVVHAAATKIVPTAEYNPFECVKTNVTGAMNLIDACIDKGINRVVALSTDKASSPVNLYGATKLASDKLFVAGNSYAGSQDTRFAVVRYGNVMGSRGSVIPFFMSIRDQGVLPITDPRMTRFMISLEQGVELVWHAFEDMVGGEIYVKKIPSMKVTDLAGVIAPNAKQETVGIRPGEKLHEQMIGAEDAFYTYEYPEHFKILPAIHNWDQDSNRIKDGKRVPEGFSYTSDNNTEWMSAETLHDWIDTNHEKIGSI</sequence>
<comment type="caution">
    <text evidence="3">The sequence shown here is derived from an EMBL/GenBank/DDBJ whole genome shotgun (WGS) entry which is preliminary data.</text>
</comment>
<evidence type="ECO:0000259" key="2">
    <source>
        <dbReference type="Pfam" id="PF02719"/>
    </source>
</evidence>
<dbReference type="EC" id="4.2.1.115" evidence="3"/>
<proteinExistence type="inferred from homology"/>
<gene>
    <name evidence="3" type="primary">pseB</name>
    <name evidence="3" type="ORF">HA052_17205</name>
</gene>
<feature type="domain" description="Polysaccharide biosynthesis protein CapD-like" evidence="2">
    <location>
        <begin position="7"/>
        <end position="278"/>
    </location>
</feature>
<dbReference type="RefSeq" id="WP_166452822.1">
    <property type="nucleotide sequence ID" value="NZ_JAAOMA010000025.1"/>
</dbReference>
<protein>
    <submittedName>
        <fullName evidence="3">UDP-N-acetylglucosamine 4,6-dehydratase (Inverting)</fullName>
        <ecNumber evidence="3">4.2.1.115</ecNumber>
    </submittedName>
</protein>
<dbReference type="CDD" id="cd05237">
    <property type="entry name" value="UDP_invert_4-6DH_SDR_e"/>
    <property type="match status" value="1"/>
</dbReference>
<comment type="similarity">
    <text evidence="1">Belongs to the polysaccharide synthase family.</text>
</comment>
<evidence type="ECO:0000256" key="1">
    <source>
        <dbReference type="ARBA" id="ARBA00007430"/>
    </source>
</evidence>
<evidence type="ECO:0000313" key="3">
    <source>
        <dbReference type="EMBL" id="NHR06928.1"/>
    </source>
</evidence>
<keyword evidence="4" id="KW-1185">Reference proteome</keyword>
<dbReference type="GO" id="GO:0016829">
    <property type="term" value="F:lyase activity"/>
    <property type="evidence" value="ECO:0007669"/>
    <property type="project" value="UniProtKB-KW"/>
</dbReference>
<organism evidence="3 4">
    <name type="scientific">Chromobacterium fluminis</name>
    <dbReference type="NCBI Taxonomy" id="3044269"/>
    <lineage>
        <taxon>Bacteria</taxon>
        <taxon>Pseudomonadati</taxon>
        <taxon>Pseudomonadota</taxon>
        <taxon>Betaproteobacteria</taxon>
        <taxon>Neisseriales</taxon>
        <taxon>Chromobacteriaceae</taxon>
        <taxon>Chromobacterium</taxon>
    </lineage>
</organism>
<keyword evidence="3" id="KW-0456">Lyase</keyword>
<dbReference type="SUPFAM" id="SSF51735">
    <property type="entry name" value="NAD(P)-binding Rossmann-fold domains"/>
    <property type="match status" value="1"/>
</dbReference>
<dbReference type="PANTHER" id="PTHR43318">
    <property type="entry name" value="UDP-N-ACETYLGLUCOSAMINE 4,6-DEHYDRATASE"/>
    <property type="match status" value="1"/>
</dbReference>
<dbReference type="Pfam" id="PF02719">
    <property type="entry name" value="Polysacc_synt_2"/>
    <property type="match status" value="1"/>
</dbReference>